<evidence type="ECO:0000256" key="1">
    <source>
        <dbReference type="PROSITE-ProRule" id="PRU00285"/>
    </source>
</evidence>
<evidence type="ECO:0000256" key="2">
    <source>
        <dbReference type="RuleBase" id="RU003616"/>
    </source>
</evidence>
<dbReference type="EMBL" id="FUEG01000012">
    <property type="protein sequence ID" value="SJL10644.1"/>
    <property type="molecule type" value="Genomic_DNA"/>
</dbReference>
<keyword evidence="6" id="KW-1185">Reference proteome</keyword>
<evidence type="ECO:0000256" key="3">
    <source>
        <dbReference type="SAM" id="MobiDB-lite"/>
    </source>
</evidence>
<proteinExistence type="inferred from homology"/>
<protein>
    <recommendedName>
        <fullName evidence="4">SHSP domain-containing protein</fullName>
    </recommendedName>
</protein>
<comment type="similarity">
    <text evidence="1 2">Belongs to the small heat shock protein (HSP20) family.</text>
</comment>
<feature type="domain" description="SHSP" evidence="4">
    <location>
        <begin position="64"/>
        <end position="209"/>
    </location>
</feature>
<sequence>MSQPSSHTSKPKLAAKPTPKQNADLYRIASVLAGQKIKELCSKGLITVNSAVDTQITRPRRSSPQERMFTPRMDVLDDPASSNIMATFELPGVRASDMSLSILDGHLIIQGERRSRFTASSSADTDTKPNGGDSSDDTMDVDNKPSVQFPVRELRYGPFYRSYKLSHSIQQTDISASMVEGMLTVTWPRSKPDLATEAPAGSGEVVPIE</sequence>
<dbReference type="STRING" id="47428.A0A284RPH7"/>
<evidence type="ECO:0000259" key="4">
    <source>
        <dbReference type="PROSITE" id="PS01031"/>
    </source>
</evidence>
<reference evidence="6" key="1">
    <citation type="journal article" date="2017" name="Nat. Ecol. Evol.">
        <title>Genome expansion and lineage-specific genetic innovations in the forest pathogenic fungi Armillaria.</title>
        <authorList>
            <person name="Sipos G."/>
            <person name="Prasanna A.N."/>
            <person name="Walter M.C."/>
            <person name="O'Connor E."/>
            <person name="Balint B."/>
            <person name="Krizsan K."/>
            <person name="Kiss B."/>
            <person name="Hess J."/>
            <person name="Varga T."/>
            <person name="Slot J."/>
            <person name="Riley R."/>
            <person name="Boka B."/>
            <person name="Rigling D."/>
            <person name="Barry K."/>
            <person name="Lee J."/>
            <person name="Mihaltcheva S."/>
            <person name="LaButti K."/>
            <person name="Lipzen A."/>
            <person name="Waldron R."/>
            <person name="Moloney N.M."/>
            <person name="Sperisen C."/>
            <person name="Kredics L."/>
            <person name="Vagvoelgyi C."/>
            <person name="Patrignani A."/>
            <person name="Fitzpatrick D."/>
            <person name="Nagy I."/>
            <person name="Doyle S."/>
            <person name="Anderson J.B."/>
            <person name="Grigoriev I.V."/>
            <person name="Gueldener U."/>
            <person name="Muensterkoetter M."/>
            <person name="Nagy L.G."/>
        </authorList>
    </citation>
    <scope>NUCLEOTIDE SEQUENCE [LARGE SCALE GENOMIC DNA]</scope>
    <source>
        <strain evidence="6">C18/9</strain>
    </source>
</reference>
<dbReference type="InterPro" id="IPR002068">
    <property type="entry name" value="A-crystallin/Hsp20_dom"/>
</dbReference>
<feature type="region of interest" description="Disordered" evidence="3">
    <location>
        <begin position="1"/>
        <end position="20"/>
    </location>
</feature>
<dbReference type="PROSITE" id="PS01031">
    <property type="entry name" value="SHSP"/>
    <property type="match status" value="1"/>
</dbReference>
<gene>
    <name evidence="5" type="ORF">ARMOST_14035</name>
</gene>
<dbReference type="Pfam" id="PF00011">
    <property type="entry name" value="HSP20"/>
    <property type="match status" value="1"/>
</dbReference>
<dbReference type="AlphaFoldDB" id="A0A284RPH7"/>
<dbReference type="SUPFAM" id="SSF49764">
    <property type="entry name" value="HSP20-like chaperones"/>
    <property type="match status" value="1"/>
</dbReference>
<dbReference type="CDD" id="cd06464">
    <property type="entry name" value="ACD_sHsps-like"/>
    <property type="match status" value="1"/>
</dbReference>
<dbReference type="OrthoDB" id="1431247at2759"/>
<name>A0A284RPH7_ARMOS</name>
<dbReference type="InterPro" id="IPR008978">
    <property type="entry name" value="HSP20-like_chaperone"/>
</dbReference>
<feature type="region of interest" description="Disordered" evidence="3">
    <location>
        <begin position="115"/>
        <end position="146"/>
    </location>
</feature>
<dbReference type="Gene3D" id="2.60.40.790">
    <property type="match status" value="1"/>
</dbReference>
<accession>A0A284RPH7</accession>
<evidence type="ECO:0000313" key="5">
    <source>
        <dbReference type="EMBL" id="SJL10644.1"/>
    </source>
</evidence>
<organism evidence="5 6">
    <name type="scientific">Armillaria ostoyae</name>
    <name type="common">Armillaria root rot fungus</name>
    <dbReference type="NCBI Taxonomy" id="47428"/>
    <lineage>
        <taxon>Eukaryota</taxon>
        <taxon>Fungi</taxon>
        <taxon>Dikarya</taxon>
        <taxon>Basidiomycota</taxon>
        <taxon>Agaricomycotina</taxon>
        <taxon>Agaricomycetes</taxon>
        <taxon>Agaricomycetidae</taxon>
        <taxon>Agaricales</taxon>
        <taxon>Marasmiineae</taxon>
        <taxon>Physalacriaceae</taxon>
        <taxon>Armillaria</taxon>
    </lineage>
</organism>
<evidence type="ECO:0000313" key="6">
    <source>
        <dbReference type="Proteomes" id="UP000219338"/>
    </source>
</evidence>
<dbReference type="Proteomes" id="UP000219338">
    <property type="component" value="Unassembled WGS sequence"/>
</dbReference>